<protein>
    <recommendedName>
        <fullName evidence="1">DUF6965 domain-containing protein</fullName>
    </recommendedName>
</protein>
<dbReference type="EMBL" id="PRDK01000001">
    <property type="protein sequence ID" value="MBE8712521.1"/>
    <property type="molecule type" value="Genomic_DNA"/>
</dbReference>
<dbReference type="AlphaFoldDB" id="A0A928UVY8"/>
<evidence type="ECO:0000313" key="2">
    <source>
        <dbReference type="EMBL" id="MBE8712521.1"/>
    </source>
</evidence>
<dbReference type="Proteomes" id="UP000616201">
    <property type="component" value="Unassembled WGS sequence"/>
</dbReference>
<dbReference type="Pfam" id="PF22292">
    <property type="entry name" value="DUF6965"/>
    <property type="match status" value="1"/>
</dbReference>
<accession>A0A928UVY8</accession>
<keyword evidence="3" id="KW-1185">Reference proteome</keyword>
<sequence length="67" mass="8065">MTIEELKKELLGKEYPEKIIVSKDMTVINADKFLTKQFYMCDHWEKPLEKSPAYLRLMKFLKVVKKK</sequence>
<name>A0A928UVY8_9SPHI</name>
<proteinExistence type="predicted"/>
<organism evidence="2 3">
    <name type="scientific">Sphingobacterium hungaricum</name>
    <dbReference type="NCBI Taxonomy" id="2082723"/>
    <lineage>
        <taxon>Bacteria</taxon>
        <taxon>Pseudomonadati</taxon>
        <taxon>Bacteroidota</taxon>
        <taxon>Sphingobacteriia</taxon>
        <taxon>Sphingobacteriales</taxon>
        <taxon>Sphingobacteriaceae</taxon>
        <taxon>Sphingobacterium</taxon>
    </lineage>
</organism>
<feature type="domain" description="DUF6965" evidence="1">
    <location>
        <begin position="1"/>
        <end position="66"/>
    </location>
</feature>
<comment type="caution">
    <text evidence="2">The sequence shown here is derived from an EMBL/GenBank/DDBJ whole genome shotgun (WGS) entry which is preliminary data.</text>
</comment>
<evidence type="ECO:0000259" key="1">
    <source>
        <dbReference type="Pfam" id="PF22292"/>
    </source>
</evidence>
<dbReference type="InterPro" id="IPR054238">
    <property type="entry name" value="DUF6965"/>
</dbReference>
<gene>
    <name evidence="2" type="ORF">C4F49_02350</name>
</gene>
<reference evidence="2" key="1">
    <citation type="submission" date="2018-02" db="EMBL/GenBank/DDBJ databases">
        <authorList>
            <person name="Vasarhelyi B.M."/>
            <person name="Deshmukh S."/>
            <person name="Balint B."/>
            <person name="Kukolya J."/>
        </authorList>
    </citation>
    <scope>NUCLEOTIDE SEQUENCE</scope>
    <source>
        <strain evidence="2">KB22</strain>
    </source>
</reference>
<dbReference type="RefSeq" id="WP_418895775.1">
    <property type="nucleotide sequence ID" value="NZ_MU158698.1"/>
</dbReference>
<evidence type="ECO:0000313" key="3">
    <source>
        <dbReference type="Proteomes" id="UP000616201"/>
    </source>
</evidence>